<dbReference type="InterPro" id="IPR026881">
    <property type="entry name" value="WYL_dom"/>
</dbReference>
<dbReference type="PROSITE" id="PS52050">
    <property type="entry name" value="WYL"/>
    <property type="match status" value="1"/>
</dbReference>
<evidence type="ECO:0000313" key="2">
    <source>
        <dbReference type="EMBL" id="OGM57862.1"/>
    </source>
</evidence>
<sequence length="66" mass="7944">MPGKALPLRFEYKNWQGQTAVRTVMPIEVWYGKTEFHPDKQWFLRAMDVDKAEERNFAVRDIIKFL</sequence>
<gene>
    <name evidence="2" type="ORF">A3E46_01055</name>
</gene>
<dbReference type="Proteomes" id="UP000178313">
    <property type="component" value="Unassembled WGS sequence"/>
</dbReference>
<dbReference type="Pfam" id="PF13280">
    <property type="entry name" value="WYL"/>
    <property type="match status" value="1"/>
</dbReference>
<evidence type="ECO:0000259" key="1">
    <source>
        <dbReference type="Pfam" id="PF13280"/>
    </source>
</evidence>
<name>A0A1F8B1I0_9BACT</name>
<reference evidence="2 3" key="1">
    <citation type="journal article" date="2016" name="Nat. Commun.">
        <title>Thousands of microbial genomes shed light on interconnected biogeochemical processes in an aquifer system.</title>
        <authorList>
            <person name="Anantharaman K."/>
            <person name="Brown C.T."/>
            <person name="Hug L.A."/>
            <person name="Sharon I."/>
            <person name="Castelle C.J."/>
            <person name="Probst A.J."/>
            <person name="Thomas B.C."/>
            <person name="Singh A."/>
            <person name="Wilkins M.J."/>
            <person name="Karaoz U."/>
            <person name="Brodie E.L."/>
            <person name="Williams K.H."/>
            <person name="Hubbard S.S."/>
            <person name="Banfield J.F."/>
        </authorList>
    </citation>
    <scope>NUCLEOTIDE SEQUENCE [LARGE SCALE GENOMIC DNA]</scope>
</reference>
<dbReference type="AlphaFoldDB" id="A0A1F8B1I0"/>
<organism evidence="2 3">
    <name type="scientific">Candidatus Woesebacteria bacterium RIFCSPHIGHO2_12_FULL_46_16</name>
    <dbReference type="NCBI Taxonomy" id="1802513"/>
    <lineage>
        <taxon>Bacteria</taxon>
        <taxon>Candidatus Woeseibacteriota</taxon>
    </lineage>
</organism>
<protein>
    <recommendedName>
        <fullName evidence="1">WYL domain-containing protein</fullName>
    </recommendedName>
</protein>
<comment type="caution">
    <text evidence="2">The sequence shown here is derived from an EMBL/GenBank/DDBJ whole genome shotgun (WGS) entry which is preliminary data.</text>
</comment>
<evidence type="ECO:0000313" key="3">
    <source>
        <dbReference type="Proteomes" id="UP000178313"/>
    </source>
</evidence>
<proteinExistence type="predicted"/>
<dbReference type="EMBL" id="MGGZ01000003">
    <property type="protein sequence ID" value="OGM57862.1"/>
    <property type="molecule type" value="Genomic_DNA"/>
</dbReference>
<accession>A0A1F8B1I0</accession>
<feature type="domain" description="WYL" evidence="1">
    <location>
        <begin position="7"/>
        <end position="62"/>
    </location>
</feature>